<protein>
    <submittedName>
        <fullName evidence="10">Uncharacterized protein</fullName>
    </submittedName>
</protein>
<evidence type="ECO:0000256" key="6">
    <source>
        <dbReference type="ARBA" id="ARBA00023242"/>
    </source>
</evidence>
<dbReference type="InterPro" id="IPR017930">
    <property type="entry name" value="Myb_dom"/>
</dbReference>
<evidence type="ECO:0000256" key="3">
    <source>
        <dbReference type="ARBA" id="ARBA00023015"/>
    </source>
</evidence>
<organism evidence="10 11">
    <name type="scientific">Ficus carica</name>
    <name type="common">Common fig</name>
    <dbReference type="NCBI Taxonomy" id="3494"/>
    <lineage>
        <taxon>Eukaryota</taxon>
        <taxon>Viridiplantae</taxon>
        <taxon>Streptophyta</taxon>
        <taxon>Embryophyta</taxon>
        <taxon>Tracheophyta</taxon>
        <taxon>Spermatophyta</taxon>
        <taxon>Magnoliopsida</taxon>
        <taxon>eudicotyledons</taxon>
        <taxon>Gunneridae</taxon>
        <taxon>Pentapetalae</taxon>
        <taxon>rosids</taxon>
        <taxon>fabids</taxon>
        <taxon>Rosales</taxon>
        <taxon>Moraceae</taxon>
        <taxon>Ficeae</taxon>
        <taxon>Ficus</taxon>
    </lineage>
</organism>
<dbReference type="GO" id="GO:0000978">
    <property type="term" value="F:RNA polymerase II cis-regulatory region sequence-specific DNA binding"/>
    <property type="evidence" value="ECO:0007669"/>
    <property type="project" value="TreeGrafter"/>
</dbReference>
<keyword evidence="11" id="KW-1185">Reference proteome</keyword>
<feature type="region of interest" description="Disordered" evidence="7">
    <location>
        <begin position="267"/>
        <end position="290"/>
    </location>
</feature>
<evidence type="ECO:0000256" key="7">
    <source>
        <dbReference type="SAM" id="MobiDB-lite"/>
    </source>
</evidence>
<keyword evidence="6" id="KW-0539">Nucleus</keyword>
<dbReference type="AlphaFoldDB" id="A0AA88DTN7"/>
<dbReference type="PANTHER" id="PTHR45614:SF232">
    <property type="entry name" value="TRANSCRIPTION FACTOR MYB3R-2"/>
    <property type="match status" value="1"/>
</dbReference>
<dbReference type="Pfam" id="PF13921">
    <property type="entry name" value="Myb_DNA-bind_6"/>
    <property type="match status" value="1"/>
</dbReference>
<evidence type="ECO:0000256" key="5">
    <source>
        <dbReference type="ARBA" id="ARBA00023163"/>
    </source>
</evidence>
<feature type="domain" description="Myb-like" evidence="8">
    <location>
        <begin position="142"/>
        <end position="192"/>
    </location>
</feature>
<feature type="domain" description="HTH myb-type" evidence="9">
    <location>
        <begin position="37"/>
        <end position="89"/>
    </location>
</feature>
<dbReference type="SMART" id="SM00717">
    <property type="entry name" value="SANT"/>
    <property type="match status" value="3"/>
</dbReference>
<dbReference type="PROSITE" id="PS50090">
    <property type="entry name" value="MYB_LIKE"/>
    <property type="match status" value="3"/>
</dbReference>
<dbReference type="FunFam" id="1.10.10.60:FF:000016">
    <property type="entry name" value="Transcriptional activator Myb isoform A"/>
    <property type="match status" value="1"/>
</dbReference>
<evidence type="ECO:0000313" key="10">
    <source>
        <dbReference type="EMBL" id="GMN61288.1"/>
    </source>
</evidence>
<dbReference type="PROSITE" id="PS51294">
    <property type="entry name" value="HTH_MYB"/>
    <property type="match status" value="3"/>
</dbReference>
<dbReference type="SUPFAM" id="SSF46689">
    <property type="entry name" value="Homeodomain-like"/>
    <property type="match status" value="2"/>
</dbReference>
<evidence type="ECO:0000256" key="4">
    <source>
        <dbReference type="ARBA" id="ARBA00023125"/>
    </source>
</evidence>
<keyword evidence="3" id="KW-0805">Transcription regulation</keyword>
<feature type="domain" description="Myb-like" evidence="8">
    <location>
        <begin position="90"/>
        <end position="141"/>
    </location>
</feature>
<dbReference type="Proteomes" id="UP001187192">
    <property type="component" value="Unassembled WGS sequence"/>
</dbReference>
<keyword evidence="5" id="KW-0804">Transcription</keyword>
<feature type="domain" description="HTH myb-type" evidence="9">
    <location>
        <begin position="90"/>
        <end position="145"/>
    </location>
</feature>
<evidence type="ECO:0000259" key="8">
    <source>
        <dbReference type="PROSITE" id="PS50090"/>
    </source>
</evidence>
<evidence type="ECO:0000259" key="9">
    <source>
        <dbReference type="PROSITE" id="PS51294"/>
    </source>
</evidence>
<dbReference type="InterPro" id="IPR050560">
    <property type="entry name" value="MYB_TF"/>
</dbReference>
<accession>A0AA88DTN7</accession>
<feature type="compositionally biased region" description="Low complexity" evidence="7">
    <location>
        <begin position="11"/>
        <end position="20"/>
    </location>
</feature>
<comment type="subcellular location">
    <subcellularLocation>
        <location evidence="1">Nucleus</location>
    </subcellularLocation>
</comment>
<dbReference type="GO" id="GO:0000981">
    <property type="term" value="F:DNA-binding transcription factor activity, RNA polymerase II-specific"/>
    <property type="evidence" value="ECO:0007669"/>
    <property type="project" value="TreeGrafter"/>
</dbReference>
<feature type="compositionally biased region" description="Basic residues" evidence="7">
    <location>
        <begin position="34"/>
        <end position="43"/>
    </location>
</feature>
<keyword evidence="4" id="KW-0238">DNA-binding</keyword>
<dbReference type="PANTHER" id="PTHR45614">
    <property type="entry name" value="MYB PROTEIN-RELATED"/>
    <property type="match status" value="1"/>
</dbReference>
<dbReference type="Pfam" id="PF00249">
    <property type="entry name" value="Myb_DNA-binding"/>
    <property type="match status" value="1"/>
</dbReference>
<evidence type="ECO:0000256" key="2">
    <source>
        <dbReference type="ARBA" id="ARBA00022737"/>
    </source>
</evidence>
<reference evidence="10" key="1">
    <citation type="submission" date="2023-07" db="EMBL/GenBank/DDBJ databases">
        <title>draft genome sequence of fig (Ficus carica).</title>
        <authorList>
            <person name="Takahashi T."/>
            <person name="Nishimura K."/>
        </authorList>
    </citation>
    <scope>NUCLEOTIDE SEQUENCE</scope>
</reference>
<dbReference type="CDD" id="cd00167">
    <property type="entry name" value="SANT"/>
    <property type="match status" value="3"/>
</dbReference>
<dbReference type="InterPro" id="IPR009057">
    <property type="entry name" value="Homeodomain-like_sf"/>
</dbReference>
<feature type="domain" description="Myb-like" evidence="8">
    <location>
        <begin position="38"/>
        <end position="89"/>
    </location>
</feature>
<feature type="region of interest" description="Disordered" evidence="7">
    <location>
        <begin position="1"/>
        <end position="47"/>
    </location>
</feature>
<dbReference type="GO" id="GO:0005634">
    <property type="term" value="C:nucleus"/>
    <property type="evidence" value="ECO:0007669"/>
    <property type="project" value="UniProtKB-SubCell"/>
</dbReference>
<comment type="caution">
    <text evidence="10">The sequence shown here is derived from an EMBL/GenBank/DDBJ whole genome shotgun (WGS) entry which is preliminary data.</text>
</comment>
<sequence>MEEDEEHDFLSSSPSVSDSSHGNAVLHQASFQGRARKPIRRKPGGWTEQEDKVLADAVRRYNGKNWKKIAECLTGRTDVQCLHRWQKVVDPDLVKGDWTKEEDDLIIRMVEKLRFKKWSEMAKLLPGRIGKQCRERWHNQLNPDINKTPWTKEEESTLLKAHNMHGNSWAEIAKILRGRTENAIKNHWNSSVRRKLTYCSALDSNLWGFKTKRGSKESDVTKQSLNQQVDFGRSIDLDLVLATPSQRANTIRSLPQENSLLPREWENVTTTPPSRSDNVGSNTSSVTSGVLHEKSNYVEASKRRVNLELSFFSYKPLQSEDSEIYLATGAFPNSDHYLAAASTPRCSCKETPVNHGSPDSVLRCMARSFKNTPSIMRKRNGTASSKSCNTNCREEISADEVVIENCNSSQRLGNSTAKKSVKKCLQHVLGVEHDKTLFMYTS</sequence>
<keyword evidence="2" id="KW-0677">Repeat</keyword>
<feature type="compositionally biased region" description="Low complexity" evidence="7">
    <location>
        <begin position="278"/>
        <end position="290"/>
    </location>
</feature>
<evidence type="ECO:0000256" key="1">
    <source>
        <dbReference type="ARBA" id="ARBA00004123"/>
    </source>
</evidence>
<evidence type="ECO:0000313" key="11">
    <source>
        <dbReference type="Proteomes" id="UP001187192"/>
    </source>
</evidence>
<dbReference type="Gene3D" id="1.10.10.60">
    <property type="entry name" value="Homeodomain-like"/>
    <property type="match status" value="3"/>
</dbReference>
<feature type="domain" description="HTH myb-type" evidence="9">
    <location>
        <begin position="146"/>
        <end position="196"/>
    </location>
</feature>
<proteinExistence type="predicted"/>
<dbReference type="EMBL" id="BTGU01000109">
    <property type="protein sequence ID" value="GMN61288.1"/>
    <property type="molecule type" value="Genomic_DNA"/>
</dbReference>
<feature type="compositionally biased region" description="Polar residues" evidence="7">
    <location>
        <begin position="267"/>
        <end position="277"/>
    </location>
</feature>
<name>A0AA88DTN7_FICCA</name>
<dbReference type="InterPro" id="IPR001005">
    <property type="entry name" value="SANT/Myb"/>
</dbReference>
<gene>
    <name evidence="10" type="ORF">TIFTF001_030379</name>
</gene>
<dbReference type="FunFam" id="1.10.10.60:FF:000010">
    <property type="entry name" value="Transcriptional activator Myb isoform A"/>
    <property type="match status" value="1"/>
</dbReference>